<evidence type="ECO:0000256" key="2">
    <source>
        <dbReference type="ARBA" id="ARBA00006810"/>
    </source>
</evidence>
<feature type="signal peptide" evidence="12">
    <location>
        <begin position="1"/>
        <end position="19"/>
    </location>
</feature>
<evidence type="ECO:0000256" key="11">
    <source>
        <dbReference type="SAM" id="Phobius"/>
    </source>
</evidence>
<proteinExistence type="evidence at transcript level"/>
<organism evidence="13">
    <name type="scientific">Diplonema ambulator</name>
    <dbReference type="NCBI Taxonomy" id="182243"/>
    <lineage>
        <taxon>Eukaryota</taxon>
        <taxon>Discoba</taxon>
        <taxon>Euglenozoa</taxon>
        <taxon>Diplonemea</taxon>
        <taxon>Diplonemidae</taxon>
        <taxon>Diplonema</taxon>
    </lineage>
</organism>
<comment type="similarity">
    <text evidence="2">Belongs to the ATPase A chain family.</text>
</comment>
<keyword evidence="10" id="KW-0066">ATP synthesis</keyword>
<feature type="transmembrane region" description="Helical" evidence="11">
    <location>
        <begin position="31"/>
        <end position="50"/>
    </location>
</feature>
<dbReference type="Gene3D" id="1.20.120.220">
    <property type="entry name" value="ATP synthase, F0 complex, subunit A"/>
    <property type="match status" value="1"/>
</dbReference>
<dbReference type="EMBL" id="MF436931">
    <property type="protein sequence ID" value="ATQ37453.1"/>
    <property type="molecule type" value="mRNA"/>
</dbReference>
<dbReference type="Pfam" id="PF00119">
    <property type="entry name" value="ATP-synt_A"/>
    <property type="match status" value="1"/>
</dbReference>
<keyword evidence="3" id="KW-0813">Transport</keyword>
<evidence type="ECO:0000256" key="1">
    <source>
        <dbReference type="ARBA" id="ARBA00004141"/>
    </source>
</evidence>
<evidence type="ECO:0000256" key="9">
    <source>
        <dbReference type="ARBA" id="ARBA00023136"/>
    </source>
</evidence>
<protein>
    <submittedName>
        <fullName evidence="13">ATP synthase F0 subunit a</fullName>
        <ecNumber evidence="13">3.6.3.14</ecNumber>
    </submittedName>
</protein>
<keyword evidence="13" id="KW-0378">Hydrolase</keyword>
<evidence type="ECO:0000256" key="4">
    <source>
        <dbReference type="ARBA" id="ARBA00022547"/>
    </source>
</evidence>
<dbReference type="InterPro" id="IPR000568">
    <property type="entry name" value="ATP_synth_F0_asu"/>
</dbReference>
<keyword evidence="12" id="KW-0732">Signal</keyword>
<dbReference type="GO" id="GO:0045259">
    <property type="term" value="C:proton-transporting ATP synthase complex"/>
    <property type="evidence" value="ECO:0007669"/>
    <property type="project" value="UniProtKB-KW"/>
</dbReference>
<evidence type="ECO:0000256" key="6">
    <source>
        <dbReference type="ARBA" id="ARBA00022781"/>
    </source>
</evidence>
<geneLocation type="mitochondrion" evidence="13"/>
<evidence type="ECO:0000313" key="13">
    <source>
        <dbReference type="EMBL" id="ATQ37453.1"/>
    </source>
</evidence>
<evidence type="ECO:0000256" key="7">
    <source>
        <dbReference type="ARBA" id="ARBA00022989"/>
    </source>
</evidence>
<accession>A0A2D2AJS5</accession>
<dbReference type="SUPFAM" id="SSF81336">
    <property type="entry name" value="F1F0 ATP synthase subunit A"/>
    <property type="match status" value="1"/>
</dbReference>
<keyword evidence="13" id="KW-0496">Mitochondrion</keyword>
<dbReference type="InterPro" id="IPR035908">
    <property type="entry name" value="F0_ATP_A_sf"/>
</dbReference>
<sequence>MYYIHVAFVAAWLLSISRACMDVATAGWHGSTKLSIMSASISISMLAAVVQDTDLLVGYVACILLANMIHALLAVVAYAYTRYYACLAHMYLGYGLPAWLRILLGSIETASTSFRCVSLSLRTVCNAVSGHVLLAVLLEMTLLATYSLCTVLCWLSTCWVLPLVVLKLITCIIQGTVYHRLVCVYWDELRH</sequence>
<evidence type="ECO:0000256" key="3">
    <source>
        <dbReference type="ARBA" id="ARBA00022448"/>
    </source>
</evidence>
<feature type="transmembrane region" description="Helical" evidence="11">
    <location>
        <begin position="119"/>
        <end position="138"/>
    </location>
</feature>
<reference evidence="13" key="1">
    <citation type="journal article" date="2017" name="Sci. Rep.">
        <title>Keeping it complicated: Mitochondrial genome plasticity across diplonemids.</title>
        <authorList>
            <person name="Valach M."/>
            <person name="Moreira S."/>
            <person name="Hoffmann S."/>
            <person name="Stadler P.F."/>
            <person name="Burger G."/>
        </authorList>
    </citation>
    <scope>NUCLEOTIDE SEQUENCE</scope>
</reference>
<keyword evidence="7 11" id="KW-1133">Transmembrane helix</keyword>
<evidence type="ECO:0000256" key="12">
    <source>
        <dbReference type="SAM" id="SignalP"/>
    </source>
</evidence>
<keyword evidence="9 11" id="KW-0472">Membrane</keyword>
<dbReference type="AlphaFoldDB" id="A0A2D2AJS5"/>
<dbReference type="EC" id="3.6.3.14" evidence="13"/>
<keyword evidence="6" id="KW-0375">Hydrogen ion transport</keyword>
<feature type="chain" id="PRO_5013554744" evidence="12">
    <location>
        <begin position="20"/>
        <end position="191"/>
    </location>
</feature>
<evidence type="ECO:0000256" key="8">
    <source>
        <dbReference type="ARBA" id="ARBA00023065"/>
    </source>
</evidence>
<comment type="subcellular location">
    <subcellularLocation>
        <location evidence="1">Membrane</location>
        <topology evidence="1">Multi-pass membrane protein</topology>
    </subcellularLocation>
</comment>
<evidence type="ECO:0000256" key="5">
    <source>
        <dbReference type="ARBA" id="ARBA00022692"/>
    </source>
</evidence>
<keyword evidence="4" id="KW-0138">CF(0)</keyword>
<keyword evidence="8" id="KW-0406">Ion transport</keyword>
<name>A0A2D2AJS5_9EUGL</name>
<keyword evidence="5 11" id="KW-0812">Transmembrane</keyword>
<feature type="transmembrane region" description="Helical" evidence="11">
    <location>
        <begin position="87"/>
        <end position="107"/>
    </location>
</feature>
<dbReference type="GO" id="GO:0015986">
    <property type="term" value="P:proton motive force-driven ATP synthesis"/>
    <property type="evidence" value="ECO:0007669"/>
    <property type="project" value="InterPro"/>
</dbReference>
<evidence type="ECO:0000256" key="10">
    <source>
        <dbReference type="ARBA" id="ARBA00023310"/>
    </source>
</evidence>
<feature type="transmembrane region" description="Helical" evidence="11">
    <location>
        <begin position="57"/>
        <end position="81"/>
    </location>
</feature>
<dbReference type="GO" id="GO:0016787">
    <property type="term" value="F:hydrolase activity"/>
    <property type="evidence" value="ECO:0007669"/>
    <property type="project" value="UniProtKB-KW"/>
</dbReference>
<gene>
    <name evidence="13" type="primary">atp6</name>
</gene>
<dbReference type="GO" id="GO:0015078">
    <property type="term" value="F:proton transmembrane transporter activity"/>
    <property type="evidence" value="ECO:0007669"/>
    <property type="project" value="InterPro"/>
</dbReference>